<dbReference type="EMBL" id="CP101740">
    <property type="protein sequence ID" value="UUL81603.1"/>
    <property type="molecule type" value="Genomic_DNA"/>
</dbReference>
<keyword evidence="1" id="KW-0812">Transmembrane</keyword>
<feature type="transmembrane region" description="Helical" evidence="1">
    <location>
        <begin position="65"/>
        <end position="84"/>
    </location>
</feature>
<accession>A0ABY5L7N1</accession>
<sequence>MTGGLWQRDLVSAVVVAVGATLFWLAANRLGGTREPWDGPYYWSLTYPAAIAVCAVLGGVFPRRAWLWALILILAQVPVMIAAAGTGPLLPIGIVFALFLSLPAVAIAEGVAFARRPARRG</sequence>
<keyword evidence="1" id="KW-0472">Membrane</keyword>
<dbReference type="Proteomes" id="UP001058533">
    <property type="component" value="Chromosome"/>
</dbReference>
<organism evidence="2 3">
    <name type="scientific">Sphingomonas qomolangmaensis</name>
    <dbReference type="NCBI Taxonomy" id="2918765"/>
    <lineage>
        <taxon>Bacteria</taxon>
        <taxon>Pseudomonadati</taxon>
        <taxon>Pseudomonadota</taxon>
        <taxon>Alphaproteobacteria</taxon>
        <taxon>Sphingomonadales</taxon>
        <taxon>Sphingomonadaceae</taxon>
        <taxon>Sphingomonas</taxon>
    </lineage>
</organism>
<evidence type="ECO:0000256" key="1">
    <source>
        <dbReference type="SAM" id="Phobius"/>
    </source>
</evidence>
<keyword evidence="1" id="KW-1133">Transmembrane helix</keyword>
<feature type="transmembrane region" description="Helical" evidence="1">
    <location>
        <begin position="39"/>
        <end position="58"/>
    </location>
</feature>
<evidence type="ECO:0000313" key="2">
    <source>
        <dbReference type="EMBL" id="UUL81603.1"/>
    </source>
</evidence>
<dbReference type="RefSeq" id="WP_256505291.1">
    <property type="nucleotide sequence ID" value="NZ_CP101740.1"/>
</dbReference>
<evidence type="ECO:0000313" key="3">
    <source>
        <dbReference type="Proteomes" id="UP001058533"/>
    </source>
</evidence>
<protein>
    <recommendedName>
        <fullName evidence="4">Sensor histidine kinase</fullName>
    </recommendedName>
</protein>
<evidence type="ECO:0008006" key="4">
    <source>
        <dbReference type="Google" id="ProtNLM"/>
    </source>
</evidence>
<reference evidence="2" key="1">
    <citation type="submission" date="2022-07" db="EMBL/GenBank/DDBJ databases">
        <title>Sphingomonas sp. nov., a novel bacterium isolated from the north slope of the Mount Everest.</title>
        <authorList>
            <person name="Cui X."/>
            <person name="Liu Y."/>
        </authorList>
    </citation>
    <scope>NUCLEOTIDE SEQUENCE</scope>
    <source>
        <strain evidence="2">S5-59</strain>
    </source>
</reference>
<keyword evidence="3" id="KW-1185">Reference proteome</keyword>
<gene>
    <name evidence="2" type="ORF">NMP03_10360</name>
</gene>
<proteinExistence type="predicted"/>
<feature type="transmembrane region" description="Helical" evidence="1">
    <location>
        <begin position="9"/>
        <end position="27"/>
    </location>
</feature>
<name>A0ABY5L7N1_9SPHN</name>
<feature type="transmembrane region" description="Helical" evidence="1">
    <location>
        <begin position="90"/>
        <end position="114"/>
    </location>
</feature>